<dbReference type="OrthoDB" id="3162439at2759"/>
<sequence length="525" mass="59007">MEDPLSVPLPPTPDIGRIITNSFYDDRDDHDDIMTRTLVMCFDGTADQYTGKNTNVVKLYSLLKKEDPEQLCYYQPGIGTYLNPGVVSPFFAWGAKVLDQGVAWYLDAHVRDGYRFLMQNYRPGDKISMFGFSRGAYTARALAGMLHKIGLLPRDNPEQIPFAYKLYKRTDAASVAIAAGFKKTFCREVQIEFVGVWDTVASVGSLVSKTLPFVANNTTIKTFRHALALDEHRAKFRPNLYHRPSPPDQRKHKSALKENVTTSNNRVPFPPESPSKLVVFSEKMRQSLGKRSKRHHESLEWANLPSAAAADFGWEEKLAPGTDVLEVWFAGCHCDIGGSAVPDTEKLTLSDITLRWMVKQIVLSQCGIIFDRDALHAANIPDSLFTGPGFPVTPPATEKRWCGKQAGSGTGHGSSASADGRPSTDDDCEQLERPVGLDKQHALRPIHDELKRTPLWWLLEVLPTSYNWQEPSGRWHTSWSIHLGRGRHLPHNPNLHVTVKERMNDKALRYTPRATWPCGTEKYVE</sequence>
<dbReference type="STRING" id="1314783.A0A165TP46"/>
<proteinExistence type="predicted"/>
<dbReference type="SUPFAM" id="SSF53474">
    <property type="entry name" value="alpha/beta-Hydrolases"/>
    <property type="match status" value="1"/>
</dbReference>
<dbReference type="EMBL" id="KV429035">
    <property type="protein sequence ID" value="KZT73733.1"/>
    <property type="molecule type" value="Genomic_DNA"/>
</dbReference>
<feature type="domain" description="T6SS Phospholipase effector Tle1-like catalytic" evidence="2">
    <location>
        <begin position="36"/>
        <end position="360"/>
    </location>
</feature>
<dbReference type="PANTHER" id="PTHR33840">
    <property type="match status" value="1"/>
</dbReference>
<dbReference type="InterPro" id="IPR029058">
    <property type="entry name" value="AB_hydrolase_fold"/>
</dbReference>
<accession>A0A165TP46</accession>
<dbReference type="Proteomes" id="UP000076727">
    <property type="component" value="Unassembled WGS sequence"/>
</dbReference>
<evidence type="ECO:0000313" key="4">
    <source>
        <dbReference type="Proteomes" id="UP000076727"/>
    </source>
</evidence>
<keyword evidence="4" id="KW-1185">Reference proteome</keyword>
<dbReference type="AlphaFoldDB" id="A0A165TP46"/>
<name>A0A165TP46_9APHY</name>
<dbReference type="InterPro" id="IPR018712">
    <property type="entry name" value="Tle1-like_cat"/>
</dbReference>
<protein>
    <recommendedName>
        <fullName evidence="2">T6SS Phospholipase effector Tle1-like catalytic domain-containing protein</fullName>
    </recommendedName>
</protein>
<reference evidence="3 4" key="1">
    <citation type="journal article" date="2016" name="Mol. Biol. Evol.">
        <title>Comparative Genomics of Early-Diverging Mushroom-Forming Fungi Provides Insights into the Origins of Lignocellulose Decay Capabilities.</title>
        <authorList>
            <person name="Nagy L.G."/>
            <person name="Riley R."/>
            <person name="Tritt A."/>
            <person name="Adam C."/>
            <person name="Daum C."/>
            <person name="Floudas D."/>
            <person name="Sun H."/>
            <person name="Yadav J.S."/>
            <person name="Pangilinan J."/>
            <person name="Larsson K.H."/>
            <person name="Matsuura K."/>
            <person name="Barry K."/>
            <person name="Labutti K."/>
            <person name="Kuo R."/>
            <person name="Ohm R.A."/>
            <person name="Bhattacharya S.S."/>
            <person name="Shirouzu T."/>
            <person name="Yoshinaga Y."/>
            <person name="Martin F.M."/>
            <person name="Grigoriev I.V."/>
            <person name="Hibbett D.S."/>
        </authorList>
    </citation>
    <scope>NUCLEOTIDE SEQUENCE [LARGE SCALE GENOMIC DNA]</scope>
    <source>
        <strain evidence="3 4">L-15889</strain>
    </source>
</reference>
<evidence type="ECO:0000256" key="1">
    <source>
        <dbReference type="SAM" id="MobiDB-lite"/>
    </source>
</evidence>
<feature type="region of interest" description="Disordered" evidence="1">
    <location>
        <begin position="396"/>
        <end position="430"/>
    </location>
</feature>
<organism evidence="3 4">
    <name type="scientific">Daedalea quercina L-15889</name>
    <dbReference type="NCBI Taxonomy" id="1314783"/>
    <lineage>
        <taxon>Eukaryota</taxon>
        <taxon>Fungi</taxon>
        <taxon>Dikarya</taxon>
        <taxon>Basidiomycota</taxon>
        <taxon>Agaricomycotina</taxon>
        <taxon>Agaricomycetes</taxon>
        <taxon>Polyporales</taxon>
        <taxon>Fomitopsis</taxon>
    </lineage>
</organism>
<evidence type="ECO:0000313" key="3">
    <source>
        <dbReference type="EMBL" id="KZT73733.1"/>
    </source>
</evidence>
<feature type="region of interest" description="Disordered" evidence="1">
    <location>
        <begin position="238"/>
        <end position="271"/>
    </location>
</feature>
<evidence type="ECO:0000259" key="2">
    <source>
        <dbReference type="Pfam" id="PF09994"/>
    </source>
</evidence>
<gene>
    <name evidence="3" type="ORF">DAEQUDRAFT_721184</name>
</gene>
<dbReference type="Pfam" id="PF09994">
    <property type="entry name" value="T6SS_Tle1-like_cat"/>
    <property type="match status" value="1"/>
</dbReference>
<dbReference type="PANTHER" id="PTHR33840:SF2">
    <property type="entry name" value="TLE1 PHOSPHOLIPASE DOMAIN-CONTAINING PROTEIN"/>
    <property type="match status" value="1"/>
</dbReference>